<feature type="compositionally biased region" description="Polar residues" evidence="1">
    <location>
        <begin position="1"/>
        <end position="13"/>
    </location>
</feature>
<organism evidence="2 3">
    <name type="scientific">Phytophthora infestans (strain T30-4)</name>
    <name type="common">Potato late blight agent</name>
    <dbReference type="NCBI Taxonomy" id="403677"/>
    <lineage>
        <taxon>Eukaryota</taxon>
        <taxon>Sar</taxon>
        <taxon>Stramenopiles</taxon>
        <taxon>Oomycota</taxon>
        <taxon>Peronosporomycetes</taxon>
        <taxon>Peronosporales</taxon>
        <taxon>Peronosporaceae</taxon>
        <taxon>Phytophthora</taxon>
    </lineage>
</organism>
<dbReference type="OrthoDB" id="129570at2759"/>
<dbReference type="Proteomes" id="UP000006643">
    <property type="component" value="Unassembled WGS sequence"/>
</dbReference>
<feature type="compositionally biased region" description="Basic and acidic residues" evidence="1">
    <location>
        <begin position="26"/>
        <end position="83"/>
    </location>
</feature>
<dbReference type="AlphaFoldDB" id="D0NYP9"/>
<feature type="region of interest" description="Disordered" evidence="1">
    <location>
        <begin position="1"/>
        <end position="83"/>
    </location>
</feature>
<proteinExistence type="predicted"/>
<dbReference type="GeneID" id="9477545"/>
<evidence type="ECO:0000313" key="3">
    <source>
        <dbReference type="Proteomes" id="UP000006643"/>
    </source>
</evidence>
<evidence type="ECO:0000256" key="1">
    <source>
        <dbReference type="SAM" id="MobiDB-lite"/>
    </source>
</evidence>
<dbReference type="OMA" id="GHAQTED"/>
<dbReference type="VEuPathDB" id="FungiDB:PITG_18987"/>
<dbReference type="EMBL" id="DS028191">
    <property type="protein sequence ID" value="EEY68678.1"/>
    <property type="molecule type" value="Genomic_DNA"/>
</dbReference>
<dbReference type="eggNOG" id="ENOG502RH3Q">
    <property type="taxonomic scope" value="Eukaryota"/>
</dbReference>
<reference evidence="3" key="1">
    <citation type="journal article" date="2009" name="Nature">
        <title>Genome sequence and analysis of the Irish potato famine pathogen Phytophthora infestans.</title>
        <authorList>
            <consortium name="The Broad Institute Genome Sequencing Platform"/>
            <person name="Haas B.J."/>
            <person name="Kamoun S."/>
            <person name="Zody M.C."/>
            <person name="Jiang R.H."/>
            <person name="Handsaker R.E."/>
            <person name="Cano L.M."/>
            <person name="Grabherr M."/>
            <person name="Kodira C.D."/>
            <person name="Raffaele S."/>
            <person name="Torto-Alalibo T."/>
            <person name="Bozkurt T.O."/>
            <person name="Ah-Fong A.M."/>
            <person name="Alvarado L."/>
            <person name="Anderson V.L."/>
            <person name="Armstrong M.R."/>
            <person name="Avrova A."/>
            <person name="Baxter L."/>
            <person name="Beynon J."/>
            <person name="Boevink P.C."/>
            <person name="Bollmann S.R."/>
            <person name="Bos J.I."/>
            <person name="Bulone V."/>
            <person name="Cai G."/>
            <person name="Cakir C."/>
            <person name="Carrington J.C."/>
            <person name="Chawner M."/>
            <person name="Conti L."/>
            <person name="Costanzo S."/>
            <person name="Ewan R."/>
            <person name="Fahlgren N."/>
            <person name="Fischbach M.A."/>
            <person name="Fugelstad J."/>
            <person name="Gilroy E.M."/>
            <person name="Gnerre S."/>
            <person name="Green P.J."/>
            <person name="Grenville-Briggs L.J."/>
            <person name="Griffith J."/>
            <person name="Grunwald N.J."/>
            <person name="Horn K."/>
            <person name="Horner N.R."/>
            <person name="Hu C.H."/>
            <person name="Huitema E."/>
            <person name="Jeong D.H."/>
            <person name="Jones A.M."/>
            <person name="Jones J.D."/>
            <person name="Jones R.W."/>
            <person name="Karlsson E.K."/>
            <person name="Kunjeti S.G."/>
            <person name="Lamour K."/>
            <person name="Liu Z."/>
            <person name="Ma L."/>
            <person name="Maclean D."/>
            <person name="Chibucos M.C."/>
            <person name="McDonald H."/>
            <person name="McWalters J."/>
            <person name="Meijer H.J."/>
            <person name="Morgan W."/>
            <person name="Morris P.F."/>
            <person name="Munro C.A."/>
            <person name="O'Neill K."/>
            <person name="Ospina-Giraldo M."/>
            <person name="Pinzon A."/>
            <person name="Pritchard L."/>
            <person name="Ramsahoye B."/>
            <person name="Ren Q."/>
            <person name="Restrepo S."/>
            <person name="Roy S."/>
            <person name="Sadanandom A."/>
            <person name="Savidor A."/>
            <person name="Schornack S."/>
            <person name="Schwartz D.C."/>
            <person name="Schumann U.D."/>
            <person name="Schwessinger B."/>
            <person name="Seyer L."/>
            <person name="Sharpe T."/>
            <person name="Silvar C."/>
            <person name="Song J."/>
            <person name="Studholme D.J."/>
            <person name="Sykes S."/>
            <person name="Thines M."/>
            <person name="van de Vondervoort P.J."/>
            <person name="Phuntumart V."/>
            <person name="Wawra S."/>
            <person name="Weide R."/>
            <person name="Win J."/>
            <person name="Young C."/>
            <person name="Zhou S."/>
            <person name="Fry W."/>
            <person name="Meyers B.C."/>
            <person name="van West P."/>
            <person name="Ristaino J."/>
            <person name="Govers F."/>
            <person name="Birch P.R."/>
            <person name="Whisson S.C."/>
            <person name="Judelson H.S."/>
            <person name="Nusbaum C."/>
        </authorList>
    </citation>
    <scope>NUCLEOTIDE SEQUENCE [LARGE SCALE GENOMIC DNA]</scope>
    <source>
        <strain evidence="3">T30-4</strain>
    </source>
</reference>
<accession>D0NYP9</accession>
<sequence>MEGSITRKSNGHAQTEDGLDPDCFENEAKADARRADEEKRRRDEFFAHEERYRDEKKEAEERRLQENVERDERAQRDHEDARARTQELAMIIVALTKKP</sequence>
<dbReference type="KEGG" id="pif:PITG_18987"/>
<evidence type="ECO:0000313" key="2">
    <source>
        <dbReference type="EMBL" id="EEY68678.1"/>
    </source>
</evidence>
<dbReference type="HOGENOM" id="CLU_2325318_0_0_1"/>
<name>D0NYP9_PHYIT</name>
<gene>
    <name evidence="2" type="ORF">PITG_18987</name>
</gene>
<dbReference type="InParanoid" id="D0NYP9"/>
<dbReference type="RefSeq" id="XP_002997484.1">
    <property type="nucleotide sequence ID" value="XM_002997438.1"/>
</dbReference>
<protein>
    <submittedName>
        <fullName evidence="2">Uncharacterized protein</fullName>
    </submittedName>
</protein>
<keyword evidence="3" id="KW-1185">Reference proteome</keyword>